<proteinExistence type="predicted"/>
<reference evidence="1" key="1">
    <citation type="journal article" date="2022" name="bioRxiv">
        <title>Sequencing and chromosome-scale assembly of the giantPleurodeles waltlgenome.</title>
        <authorList>
            <person name="Brown T."/>
            <person name="Elewa A."/>
            <person name="Iarovenko S."/>
            <person name="Subramanian E."/>
            <person name="Araus A.J."/>
            <person name="Petzold A."/>
            <person name="Susuki M."/>
            <person name="Suzuki K.-i.T."/>
            <person name="Hayashi T."/>
            <person name="Toyoda A."/>
            <person name="Oliveira C."/>
            <person name="Osipova E."/>
            <person name="Leigh N.D."/>
            <person name="Simon A."/>
            <person name="Yun M.H."/>
        </authorList>
    </citation>
    <scope>NUCLEOTIDE SEQUENCE</scope>
    <source>
        <strain evidence="1">20211129_DDA</strain>
        <tissue evidence="1">Liver</tissue>
    </source>
</reference>
<protein>
    <submittedName>
        <fullName evidence="1">Uncharacterized protein</fullName>
    </submittedName>
</protein>
<dbReference type="PANTHER" id="PTHR19446">
    <property type="entry name" value="REVERSE TRANSCRIPTASES"/>
    <property type="match status" value="1"/>
</dbReference>
<sequence length="283" mass="31015">MLGGQLIRWGTEWGAPKVVLRGVSLGKTFRIRRKLEGELTLQKDALARLQSQGGDGNAADVGILEACGRVEATWNRLAWLLKRVRPRQPILSLRRPMGEMVVRQTQVSLLLREHLMGVYTSPVSADNSTVDKFLNGLHSLMLTETQAESLDENIQLEELQEALQAMPHGKSPGPDGIPAKVFQVYSASLLPGLLEMMCEAHEEGTLPIYMREAAIVMIPKPGKGPTELLSANLHVKRRCKIACEGACHALGPGDNSPGTQGPVRIYAWEGHPYELAKAFARDA</sequence>
<keyword evidence="2" id="KW-1185">Reference proteome</keyword>
<comment type="caution">
    <text evidence="1">The sequence shown here is derived from an EMBL/GenBank/DDBJ whole genome shotgun (WGS) entry which is preliminary data.</text>
</comment>
<gene>
    <name evidence="1" type="ORF">NDU88_000935</name>
</gene>
<evidence type="ECO:0000313" key="2">
    <source>
        <dbReference type="Proteomes" id="UP001066276"/>
    </source>
</evidence>
<dbReference type="Proteomes" id="UP001066276">
    <property type="component" value="Chromosome 4_2"/>
</dbReference>
<dbReference type="AlphaFoldDB" id="A0AAV7S8N9"/>
<evidence type="ECO:0000313" key="1">
    <source>
        <dbReference type="EMBL" id="KAJ1160433.1"/>
    </source>
</evidence>
<name>A0AAV7S8N9_PLEWA</name>
<organism evidence="1 2">
    <name type="scientific">Pleurodeles waltl</name>
    <name type="common">Iberian ribbed newt</name>
    <dbReference type="NCBI Taxonomy" id="8319"/>
    <lineage>
        <taxon>Eukaryota</taxon>
        <taxon>Metazoa</taxon>
        <taxon>Chordata</taxon>
        <taxon>Craniata</taxon>
        <taxon>Vertebrata</taxon>
        <taxon>Euteleostomi</taxon>
        <taxon>Amphibia</taxon>
        <taxon>Batrachia</taxon>
        <taxon>Caudata</taxon>
        <taxon>Salamandroidea</taxon>
        <taxon>Salamandridae</taxon>
        <taxon>Pleurodelinae</taxon>
        <taxon>Pleurodeles</taxon>
    </lineage>
</organism>
<accession>A0AAV7S8N9</accession>
<dbReference type="EMBL" id="JANPWB010000008">
    <property type="protein sequence ID" value="KAJ1160433.1"/>
    <property type="molecule type" value="Genomic_DNA"/>
</dbReference>